<evidence type="ECO:0000313" key="3">
    <source>
        <dbReference type="Proteomes" id="UP001556367"/>
    </source>
</evidence>
<gene>
    <name evidence="2" type="ORF">HGRIS_003342</name>
</gene>
<proteinExistence type="predicted"/>
<evidence type="ECO:0000256" key="1">
    <source>
        <dbReference type="SAM" id="SignalP"/>
    </source>
</evidence>
<comment type="caution">
    <text evidence="2">The sequence shown here is derived from an EMBL/GenBank/DDBJ whole genome shotgun (WGS) entry which is preliminary data.</text>
</comment>
<keyword evidence="3" id="KW-1185">Reference proteome</keyword>
<feature type="signal peptide" evidence="1">
    <location>
        <begin position="1"/>
        <end position="17"/>
    </location>
</feature>
<keyword evidence="1" id="KW-0732">Signal</keyword>
<organism evidence="2 3">
    <name type="scientific">Hohenbuehelia grisea</name>
    <dbReference type="NCBI Taxonomy" id="104357"/>
    <lineage>
        <taxon>Eukaryota</taxon>
        <taxon>Fungi</taxon>
        <taxon>Dikarya</taxon>
        <taxon>Basidiomycota</taxon>
        <taxon>Agaricomycotina</taxon>
        <taxon>Agaricomycetes</taxon>
        <taxon>Agaricomycetidae</taxon>
        <taxon>Agaricales</taxon>
        <taxon>Pleurotineae</taxon>
        <taxon>Pleurotaceae</taxon>
        <taxon>Hohenbuehelia</taxon>
    </lineage>
</organism>
<name>A0ABR3JF25_9AGAR</name>
<feature type="chain" id="PRO_5045516512" evidence="1">
    <location>
        <begin position="18"/>
        <end position="147"/>
    </location>
</feature>
<reference evidence="3" key="1">
    <citation type="submission" date="2024-06" db="EMBL/GenBank/DDBJ databases">
        <title>Multi-omics analyses provide insights into the biosynthesis of the anticancer antibiotic pleurotin in Hohenbuehelia grisea.</title>
        <authorList>
            <person name="Weaver J.A."/>
            <person name="Alberti F."/>
        </authorList>
    </citation>
    <scope>NUCLEOTIDE SEQUENCE [LARGE SCALE GENOMIC DNA]</scope>
    <source>
        <strain evidence="3">T-177</strain>
    </source>
</reference>
<accession>A0ABR3JF25</accession>
<evidence type="ECO:0000313" key="2">
    <source>
        <dbReference type="EMBL" id="KAL0954348.1"/>
    </source>
</evidence>
<dbReference type="EMBL" id="JASNQZ010000007">
    <property type="protein sequence ID" value="KAL0954348.1"/>
    <property type="molecule type" value="Genomic_DNA"/>
</dbReference>
<protein>
    <submittedName>
        <fullName evidence="2">Uncharacterized protein</fullName>
    </submittedName>
</protein>
<dbReference type="Proteomes" id="UP001556367">
    <property type="component" value="Unassembled WGS sequence"/>
</dbReference>
<sequence length="147" mass="14350">MRFSLVILATVATLAAAAPVPEVNALPAPAEFGVAGTDAAADAWDINTALGTNVEAEEGRIKDAISTRVKEITRAAKGQAAKFWEKNKGAIKSKAASLLSQAAAKVSESLAKTAAGGAVAAGAAAEVAADAAQAAEAPAAPAAEAAA</sequence>